<dbReference type="PROSITE" id="PS51352">
    <property type="entry name" value="THIOREDOXIN_2"/>
    <property type="match status" value="1"/>
</dbReference>
<feature type="chain" id="PRO_5012273845" evidence="2">
    <location>
        <begin position="19"/>
        <end position="142"/>
    </location>
</feature>
<dbReference type="InterPro" id="IPR036249">
    <property type="entry name" value="Thioredoxin-like_sf"/>
</dbReference>
<proteinExistence type="predicted"/>
<dbReference type="Proteomes" id="UP000184462">
    <property type="component" value="Unassembled WGS sequence"/>
</dbReference>
<evidence type="ECO:0000259" key="3">
    <source>
        <dbReference type="PROSITE" id="PS51352"/>
    </source>
</evidence>
<keyword evidence="1 2" id="KW-0732">Signal</keyword>
<dbReference type="PANTHER" id="PTHR15337:SF11">
    <property type="entry name" value="THIOREDOXIN DOMAIN-CONTAINING PROTEIN"/>
    <property type="match status" value="1"/>
</dbReference>
<sequence>MKLSLLMISLSLSLSTYAQNWVYDFNEAKILAEQENKQILLVFSGSDWCAPCIKLDRQIWQTKVFKNHAKENLVLLKADFPKRKKNQLPKIQQDKNKALAETYNTKGYFPFVVLLDADGQVMNQLGYKNLTPTKYIEAIYGQ</sequence>
<dbReference type="EMBL" id="FQTW01000001">
    <property type="protein sequence ID" value="SHE33835.1"/>
    <property type="molecule type" value="Genomic_DNA"/>
</dbReference>
<feature type="domain" description="Thioredoxin" evidence="3">
    <location>
        <begin position="1"/>
        <end position="142"/>
    </location>
</feature>
<evidence type="ECO:0000313" key="4">
    <source>
        <dbReference type="EMBL" id="SHE33835.1"/>
    </source>
</evidence>
<evidence type="ECO:0000256" key="1">
    <source>
        <dbReference type="ARBA" id="ARBA00022729"/>
    </source>
</evidence>
<dbReference type="OrthoDB" id="981626at2"/>
<accession>A0A1M4SNQ7</accession>
<dbReference type="GO" id="GO:0016853">
    <property type="term" value="F:isomerase activity"/>
    <property type="evidence" value="ECO:0007669"/>
    <property type="project" value="UniProtKB-KW"/>
</dbReference>
<dbReference type="Pfam" id="PF13899">
    <property type="entry name" value="Thioredoxin_7"/>
    <property type="match status" value="1"/>
</dbReference>
<dbReference type="Gene3D" id="3.40.30.10">
    <property type="entry name" value="Glutaredoxin"/>
    <property type="match status" value="1"/>
</dbReference>
<dbReference type="PANTHER" id="PTHR15337">
    <property type="entry name" value="ANTERIOR GRADIENT PROTEIN-RELATED"/>
    <property type="match status" value="1"/>
</dbReference>
<reference evidence="4 5" key="1">
    <citation type="submission" date="2016-11" db="EMBL/GenBank/DDBJ databases">
        <authorList>
            <person name="Jaros S."/>
            <person name="Januszkiewicz K."/>
            <person name="Wedrychowicz H."/>
        </authorList>
    </citation>
    <scope>NUCLEOTIDE SEQUENCE [LARGE SCALE GENOMIC DNA]</scope>
    <source>
        <strain evidence="4 5">DSM 25661</strain>
    </source>
</reference>
<gene>
    <name evidence="4" type="ORF">SAMN05444278_101253</name>
</gene>
<feature type="signal peptide" evidence="2">
    <location>
        <begin position="1"/>
        <end position="18"/>
    </location>
</feature>
<dbReference type="InterPro" id="IPR051099">
    <property type="entry name" value="AGR/TXD"/>
</dbReference>
<keyword evidence="5" id="KW-1185">Reference proteome</keyword>
<keyword evidence="4" id="KW-0413">Isomerase</keyword>
<dbReference type="SUPFAM" id="SSF52833">
    <property type="entry name" value="Thioredoxin-like"/>
    <property type="match status" value="1"/>
</dbReference>
<dbReference type="AlphaFoldDB" id="A0A1M4SNQ7"/>
<evidence type="ECO:0000313" key="5">
    <source>
        <dbReference type="Proteomes" id="UP000184462"/>
    </source>
</evidence>
<dbReference type="InterPro" id="IPR013766">
    <property type="entry name" value="Thioredoxin_domain"/>
</dbReference>
<organism evidence="4 5">
    <name type="scientific">Psychroflexus salarius</name>
    <dbReference type="NCBI Taxonomy" id="1155689"/>
    <lineage>
        <taxon>Bacteria</taxon>
        <taxon>Pseudomonadati</taxon>
        <taxon>Bacteroidota</taxon>
        <taxon>Flavobacteriia</taxon>
        <taxon>Flavobacteriales</taxon>
        <taxon>Flavobacteriaceae</taxon>
        <taxon>Psychroflexus</taxon>
    </lineage>
</organism>
<dbReference type="RefSeq" id="WP_073190908.1">
    <property type="nucleotide sequence ID" value="NZ_FQTW01000001.1"/>
</dbReference>
<protein>
    <submittedName>
        <fullName evidence="4">Thiol-disulfide isomerase or thioredoxin</fullName>
    </submittedName>
</protein>
<name>A0A1M4SNQ7_9FLAO</name>
<evidence type="ECO:0000256" key="2">
    <source>
        <dbReference type="SAM" id="SignalP"/>
    </source>
</evidence>
<dbReference type="STRING" id="1155689.SAMN05444278_101253"/>